<dbReference type="Proteomes" id="UP000224829">
    <property type="component" value="Segment"/>
</dbReference>
<accession>A0A1Y0SV52</accession>
<dbReference type="EMBL" id="MF063068">
    <property type="protein sequence ID" value="ARV77280.1"/>
    <property type="molecule type" value="Genomic_DNA"/>
</dbReference>
<evidence type="ECO:0000313" key="1">
    <source>
        <dbReference type="EMBL" id="ARV77280.1"/>
    </source>
</evidence>
<sequence>MSDFFEMREALERKKADDADRRLHGRIYQAILVLIIGAGVGITDGIRQLEQPVGQVTHVSQTSVTYTMLAKSN</sequence>
<gene>
    <name evidence="1" type="ORF">NOXIFER_111</name>
</gene>
<keyword evidence="2" id="KW-1185">Reference proteome</keyword>
<evidence type="ECO:0000313" key="2">
    <source>
        <dbReference type="Proteomes" id="UP000224829"/>
    </source>
</evidence>
<reference evidence="1 2" key="1">
    <citation type="submission" date="2017-05" db="EMBL/GenBank/DDBJ databases">
        <authorList>
            <person name="Song R."/>
            <person name="Chenine A.L."/>
            <person name="Ruprecht R.M."/>
        </authorList>
    </citation>
    <scope>NUCLEOTIDE SEQUENCE [LARGE SCALE GENOMIC DNA]</scope>
</reference>
<name>A0A1Y0SV52_9CAUD</name>
<proteinExistence type="predicted"/>
<protein>
    <submittedName>
        <fullName evidence="1">Uncharacterized protein</fullName>
    </submittedName>
</protein>
<organism evidence="1 2">
    <name type="scientific">Pseudomonas phage Noxifer</name>
    <dbReference type="NCBI Taxonomy" id="2006684"/>
    <lineage>
        <taxon>Viruses</taxon>
        <taxon>Duplodnaviria</taxon>
        <taxon>Heunggongvirae</taxon>
        <taxon>Uroviricota</taxon>
        <taxon>Caudoviricetes</taxon>
        <taxon>Chimalliviridae</taxon>
        <taxon>Noxifervirus</taxon>
        <taxon>Noxifervirus noxifer</taxon>
    </lineage>
</organism>